<evidence type="ECO:0000256" key="4">
    <source>
        <dbReference type="ARBA" id="ARBA00034490"/>
    </source>
</evidence>
<dbReference type="OMA" id="FTQIKIH"/>
<dbReference type="InterPro" id="IPR044166">
    <property type="entry name" value="FTRV"/>
</dbReference>
<dbReference type="OrthoDB" id="1916328at2759"/>
<feature type="domain" description="Ferredoxin thioredoxin reductase alpha chain" evidence="5">
    <location>
        <begin position="100"/>
        <end position="173"/>
    </location>
</feature>
<dbReference type="AlphaFoldDB" id="A0A068UJK3"/>
<comment type="function">
    <text evidence="3">Variable subunit of the ferredoxin-thioredoxin reductase (FTR), which catalyzes the two-electron reduction of thioredoxins by the electrons provided by reduced ferredoxin.</text>
</comment>
<dbReference type="Pfam" id="PF02941">
    <property type="entry name" value="FeThRed_A"/>
    <property type="match status" value="1"/>
</dbReference>
<dbReference type="Gramene" id="CDP07798">
    <property type="protein sequence ID" value="CDP07798"/>
    <property type="gene ID" value="GSCOC_T00025185001"/>
</dbReference>
<dbReference type="PhylomeDB" id="A0A068UJK3"/>
<dbReference type="EMBL" id="HG739111">
    <property type="protein sequence ID" value="CDP07798.1"/>
    <property type="molecule type" value="Genomic_DNA"/>
</dbReference>
<dbReference type="SUPFAM" id="SSF50090">
    <property type="entry name" value="Electron transport accessory proteins"/>
    <property type="match status" value="1"/>
</dbReference>
<dbReference type="Proteomes" id="UP000295252">
    <property type="component" value="Chromosome IV"/>
</dbReference>
<dbReference type="PANTHER" id="PTHR46937">
    <property type="entry name" value="FERREDOXIN-THIOREDOXIN REDUCTASE, VARIABLE CHAIN"/>
    <property type="match status" value="1"/>
</dbReference>
<protein>
    <recommendedName>
        <fullName evidence="5">Ferredoxin thioredoxin reductase alpha chain domain-containing protein</fullName>
    </recommendedName>
</protein>
<evidence type="ECO:0000256" key="2">
    <source>
        <dbReference type="ARBA" id="ARBA00026011"/>
    </source>
</evidence>
<keyword evidence="7" id="KW-1185">Reference proteome</keyword>
<dbReference type="InterPro" id="IPR004207">
    <property type="entry name" value="Fd_thioredoxin_Rdtase_alpha"/>
</dbReference>
<sequence length="178" mass="19591">MTTSSSFFSSSILNIPISKTNSLIIPSPKIPSLDNPFPRIKFPSRNCTALIKCSSDSSSTTVVDAAETSSNSVKSSNSDSKDSFDGVYDEKAAEAQGKFGARVRVKVPIKVYHVPKVPETDLNGRIGFLKQYVAVHKGKKISANLPYKVEFVEEHVEGKKGPVKFFAHLKEDEFEYLD</sequence>
<dbReference type="PANTHER" id="PTHR46937:SF4">
    <property type="entry name" value="FERREDOXIN-THIOREDOXIN REDUCTASE SUBUNIT A1, CHLOROPLASTIC"/>
    <property type="match status" value="1"/>
</dbReference>
<dbReference type="InterPro" id="IPR008990">
    <property type="entry name" value="Elect_transpt_acc-like_dom_sf"/>
</dbReference>
<dbReference type="FunCoup" id="A0A068UJK3">
    <property type="interactions" value="932"/>
</dbReference>
<dbReference type="GO" id="GO:0015979">
    <property type="term" value="P:photosynthesis"/>
    <property type="evidence" value="ECO:0007669"/>
    <property type="project" value="InterPro"/>
</dbReference>
<evidence type="ECO:0000256" key="3">
    <source>
        <dbReference type="ARBA" id="ARBA00034474"/>
    </source>
</evidence>
<evidence type="ECO:0000313" key="7">
    <source>
        <dbReference type="Proteomes" id="UP000295252"/>
    </source>
</evidence>
<dbReference type="STRING" id="49390.A0A068UJK3"/>
<comment type="subunit">
    <text evidence="2">Heterodimer of subunit A (variable subunit) and subunit B (catalytic subunit). Heterodimeric FTR forms a complex with ferredoxin and thioredoxin.</text>
</comment>
<dbReference type="Gene3D" id="2.30.30.50">
    <property type="match status" value="1"/>
</dbReference>
<evidence type="ECO:0000259" key="5">
    <source>
        <dbReference type="Pfam" id="PF02941"/>
    </source>
</evidence>
<proteinExistence type="inferred from homology"/>
<dbReference type="GO" id="GO:0016491">
    <property type="term" value="F:oxidoreductase activity"/>
    <property type="evidence" value="ECO:0007669"/>
    <property type="project" value="UniProtKB-KW"/>
</dbReference>
<name>A0A068UJK3_COFCA</name>
<reference evidence="7" key="1">
    <citation type="journal article" date="2014" name="Science">
        <title>The coffee genome provides insight into the convergent evolution of caffeine biosynthesis.</title>
        <authorList>
            <person name="Denoeud F."/>
            <person name="Carretero-Paulet L."/>
            <person name="Dereeper A."/>
            <person name="Droc G."/>
            <person name="Guyot R."/>
            <person name="Pietrella M."/>
            <person name="Zheng C."/>
            <person name="Alberti A."/>
            <person name="Anthony F."/>
            <person name="Aprea G."/>
            <person name="Aury J.M."/>
            <person name="Bento P."/>
            <person name="Bernard M."/>
            <person name="Bocs S."/>
            <person name="Campa C."/>
            <person name="Cenci A."/>
            <person name="Combes M.C."/>
            <person name="Crouzillat D."/>
            <person name="Da Silva C."/>
            <person name="Daddiego L."/>
            <person name="De Bellis F."/>
            <person name="Dussert S."/>
            <person name="Garsmeur O."/>
            <person name="Gayraud T."/>
            <person name="Guignon V."/>
            <person name="Jahn K."/>
            <person name="Jamilloux V."/>
            <person name="Joet T."/>
            <person name="Labadie K."/>
            <person name="Lan T."/>
            <person name="Leclercq J."/>
            <person name="Lepelley M."/>
            <person name="Leroy T."/>
            <person name="Li L.T."/>
            <person name="Librado P."/>
            <person name="Lopez L."/>
            <person name="Munoz A."/>
            <person name="Noel B."/>
            <person name="Pallavicini A."/>
            <person name="Perrotta G."/>
            <person name="Poncet V."/>
            <person name="Pot D."/>
            <person name="Priyono X."/>
            <person name="Rigoreau M."/>
            <person name="Rouard M."/>
            <person name="Rozas J."/>
            <person name="Tranchant-Dubreuil C."/>
            <person name="VanBuren R."/>
            <person name="Zhang Q."/>
            <person name="Andrade A.C."/>
            <person name="Argout X."/>
            <person name="Bertrand B."/>
            <person name="de Kochko A."/>
            <person name="Graziosi G."/>
            <person name="Henry R.J."/>
            <person name="Jayarama X."/>
            <person name="Ming R."/>
            <person name="Nagai C."/>
            <person name="Rounsley S."/>
            <person name="Sankoff D."/>
            <person name="Giuliano G."/>
            <person name="Albert V.A."/>
            <person name="Wincker P."/>
            <person name="Lashermes P."/>
        </authorList>
    </citation>
    <scope>NUCLEOTIDE SEQUENCE [LARGE SCALE GENOMIC DNA]</scope>
    <source>
        <strain evidence="7">cv. DH200-94</strain>
    </source>
</reference>
<dbReference type="InParanoid" id="A0A068UJK3"/>
<accession>A0A068UJK3</accession>
<gene>
    <name evidence="6" type="ORF">GSCOC_T00025185001</name>
</gene>
<organism evidence="6 7">
    <name type="scientific">Coffea canephora</name>
    <name type="common">Robusta coffee</name>
    <dbReference type="NCBI Taxonomy" id="49390"/>
    <lineage>
        <taxon>Eukaryota</taxon>
        <taxon>Viridiplantae</taxon>
        <taxon>Streptophyta</taxon>
        <taxon>Embryophyta</taxon>
        <taxon>Tracheophyta</taxon>
        <taxon>Spermatophyta</taxon>
        <taxon>Magnoliopsida</taxon>
        <taxon>eudicotyledons</taxon>
        <taxon>Gunneridae</taxon>
        <taxon>Pentapetalae</taxon>
        <taxon>asterids</taxon>
        <taxon>lamiids</taxon>
        <taxon>Gentianales</taxon>
        <taxon>Rubiaceae</taxon>
        <taxon>Ixoroideae</taxon>
        <taxon>Gardenieae complex</taxon>
        <taxon>Bertiereae - Coffeeae clade</taxon>
        <taxon>Coffeeae</taxon>
        <taxon>Coffea</taxon>
    </lineage>
</organism>
<comment type="similarity">
    <text evidence="4">Belongs to the ferredoxin thioredoxin reductase alpha subunit family.</text>
</comment>
<evidence type="ECO:0000256" key="1">
    <source>
        <dbReference type="ARBA" id="ARBA00023002"/>
    </source>
</evidence>
<evidence type="ECO:0000313" key="6">
    <source>
        <dbReference type="EMBL" id="CDP07798.1"/>
    </source>
</evidence>
<keyword evidence="1" id="KW-0560">Oxidoreductase</keyword>